<organism evidence="2">
    <name type="scientific">marine metagenome</name>
    <dbReference type="NCBI Taxonomy" id="408172"/>
    <lineage>
        <taxon>unclassified sequences</taxon>
        <taxon>metagenomes</taxon>
        <taxon>ecological metagenomes</taxon>
    </lineage>
</organism>
<evidence type="ECO:0000256" key="1">
    <source>
        <dbReference type="SAM" id="MobiDB-lite"/>
    </source>
</evidence>
<proteinExistence type="predicted"/>
<dbReference type="AlphaFoldDB" id="A0A381XFM6"/>
<accession>A0A381XFM6</accession>
<name>A0A381XFM6_9ZZZZ</name>
<gene>
    <name evidence="2" type="ORF">METZ01_LOCUS116196</name>
</gene>
<dbReference type="EMBL" id="UINC01014947">
    <property type="protein sequence ID" value="SVA63342.1"/>
    <property type="molecule type" value="Genomic_DNA"/>
</dbReference>
<reference evidence="2" key="1">
    <citation type="submission" date="2018-05" db="EMBL/GenBank/DDBJ databases">
        <authorList>
            <person name="Lanie J.A."/>
            <person name="Ng W.-L."/>
            <person name="Kazmierczak K.M."/>
            <person name="Andrzejewski T.M."/>
            <person name="Davidsen T.M."/>
            <person name="Wayne K.J."/>
            <person name="Tettelin H."/>
            <person name="Glass J.I."/>
            <person name="Rusch D."/>
            <person name="Podicherti R."/>
            <person name="Tsui H.-C.T."/>
            <person name="Winkler M.E."/>
        </authorList>
    </citation>
    <scope>NUCLEOTIDE SEQUENCE</scope>
</reference>
<sequence>MYLLFNFVNTLLHLKVIFFYLNIVTKKTGSVAKAKNSILELNNKNSVSSDQHPQVKQQRSPEEPCIVQP</sequence>
<evidence type="ECO:0000313" key="2">
    <source>
        <dbReference type="EMBL" id="SVA63342.1"/>
    </source>
</evidence>
<feature type="region of interest" description="Disordered" evidence="1">
    <location>
        <begin position="43"/>
        <end position="69"/>
    </location>
</feature>
<protein>
    <submittedName>
        <fullName evidence="2">Uncharacterized protein</fullName>
    </submittedName>
</protein>
<feature type="compositionally biased region" description="Polar residues" evidence="1">
    <location>
        <begin position="43"/>
        <end position="58"/>
    </location>
</feature>